<evidence type="ECO:0000313" key="2">
    <source>
        <dbReference type="EMBL" id="CUO43051.1"/>
    </source>
</evidence>
<reference evidence="2 3" key="1">
    <citation type="submission" date="2015-09" db="EMBL/GenBank/DDBJ databases">
        <authorList>
            <consortium name="Pathogen Informatics"/>
        </authorList>
    </citation>
    <scope>NUCLEOTIDE SEQUENCE [LARGE SCALE GENOMIC DNA]</scope>
    <source>
        <strain evidence="2 3">2789STDY5834856</strain>
    </source>
</reference>
<dbReference type="Pfam" id="PF07538">
    <property type="entry name" value="ChW"/>
    <property type="match status" value="1"/>
</dbReference>
<dbReference type="EMBL" id="CYZX01000009">
    <property type="protein sequence ID" value="CUO43051.1"/>
    <property type="molecule type" value="Genomic_DNA"/>
</dbReference>
<keyword evidence="1" id="KW-0812">Transmembrane</keyword>
<dbReference type="AlphaFoldDB" id="A0A174F017"/>
<evidence type="ECO:0000256" key="1">
    <source>
        <dbReference type="SAM" id="Phobius"/>
    </source>
</evidence>
<dbReference type="OrthoDB" id="1905896at2"/>
<evidence type="ECO:0000313" key="3">
    <source>
        <dbReference type="Proteomes" id="UP000095594"/>
    </source>
</evidence>
<feature type="transmembrane region" description="Helical" evidence="1">
    <location>
        <begin position="7"/>
        <end position="23"/>
    </location>
</feature>
<dbReference type="SMART" id="SM00728">
    <property type="entry name" value="ChW"/>
    <property type="match status" value="1"/>
</dbReference>
<proteinExistence type="predicted"/>
<protein>
    <submittedName>
        <fullName evidence="2">ChW repeat-containing protein</fullName>
    </submittedName>
</protein>
<organism evidence="2 3">
    <name type="scientific">Clostridium disporicum</name>
    <dbReference type="NCBI Taxonomy" id="84024"/>
    <lineage>
        <taxon>Bacteria</taxon>
        <taxon>Bacillati</taxon>
        <taxon>Bacillota</taxon>
        <taxon>Clostridia</taxon>
        <taxon>Eubacteriales</taxon>
        <taxon>Clostridiaceae</taxon>
        <taxon>Clostridium</taxon>
    </lineage>
</organism>
<keyword evidence="1" id="KW-1133">Transmembrane helix</keyword>
<gene>
    <name evidence="2" type="ORF">ERS852471_01549</name>
</gene>
<name>A0A174F017_9CLOT</name>
<accession>A0A174F017</accession>
<dbReference type="Proteomes" id="UP000095594">
    <property type="component" value="Unassembled WGS sequence"/>
</dbReference>
<sequence length="322" mass="37346">MKKVIKIFMSIFILNMMLTNVFITEVKSENREILNFITVDEGISSIRGNLEGLALILKNGETRFIKNGQVIILNGTNYHSISNEIMVNENNLVFNINNGDYLSKQDGENLLSYVNNIKKSLYLNPDDNIYLIQDYFVVINKKDEKYNVKYYNVENDNFIIKKEVNDIEAEYIAFDEEGKIVVLKDSIVSIYEEDSKVELFKVPEGYQLNYIDKNNYILFNENEYAIVNSYEEKEVITDKEYLVVDRKTTVINNEVLSEMPLSVSYATHVQGYGWQEWKRDEQMTGTSGESKRLEGIKINVEGLPEGVSVVYRTHVQSYGWQN</sequence>
<dbReference type="RefSeq" id="WP_055265328.1">
    <property type="nucleotide sequence ID" value="NZ_CABIXQ010000009.1"/>
</dbReference>
<keyword evidence="1" id="KW-0472">Membrane</keyword>
<dbReference type="InterPro" id="IPR006637">
    <property type="entry name" value="ChW"/>
</dbReference>